<dbReference type="EMBL" id="CP009247">
    <property type="protein sequence ID" value="APT88314.1"/>
    <property type="molecule type" value="Genomic_DNA"/>
</dbReference>
<protein>
    <submittedName>
        <fullName evidence="1">Uncharacterized protein</fullName>
    </submittedName>
</protein>
<dbReference type="Proteomes" id="UP000185434">
    <property type="component" value="Chromosome"/>
</dbReference>
<sequence length="139" mass="14584">MTRGLLVQPDLSHRVVDFELDDAAELLGGPVDGRVSVVFQEEGDVYAALYSAGAAAAGAEPNPVASLARNEAATGNSAFLPDPTRAISGPVLFVGADGEDIDDDTVARVDDAVRAVEAYREDEPEDFALWRAAVLNLAN</sequence>
<name>A0A1L7CR45_9CORY</name>
<accession>A0A1L7CR45</accession>
<dbReference type="STRING" id="1437875.CFRA_02400"/>
<dbReference type="OrthoDB" id="4415348at2"/>
<proteinExistence type="predicted"/>
<evidence type="ECO:0000313" key="2">
    <source>
        <dbReference type="Proteomes" id="UP000185434"/>
    </source>
</evidence>
<dbReference type="AlphaFoldDB" id="A0A1L7CR45"/>
<organism evidence="1 2">
    <name type="scientific">Corynebacterium frankenforstense DSM 45800</name>
    <dbReference type="NCBI Taxonomy" id="1437875"/>
    <lineage>
        <taxon>Bacteria</taxon>
        <taxon>Bacillati</taxon>
        <taxon>Actinomycetota</taxon>
        <taxon>Actinomycetes</taxon>
        <taxon>Mycobacteriales</taxon>
        <taxon>Corynebacteriaceae</taxon>
        <taxon>Corynebacterium</taxon>
    </lineage>
</organism>
<keyword evidence="2" id="KW-1185">Reference proteome</keyword>
<reference evidence="1 2" key="1">
    <citation type="submission" date="2014-08" db="EMBL/GenBank/DDBJ databases">
        <title>Complete genome sequence of Corynebacterium frankenforstense ST18(T) (=DSM 45800(T)), isolated from raw cow milk.</title>
        <authorList>
            <person name="Ruckert C."/>
            <person name="Albersmeier A."/>
            <person name="Winkler A."/>
            <person name="Lipski A."/>
            <person name="Kalinowski J."/>
        </authorList>
    </citation>
    <scope>NUCLEOTIDE SEQUENCE [LARGE SCALE GENOMIC DNA]</scope>
    <source>
        <strain evidence="1 2">ST18</strain>
    </source>
</reference>
<gene>
    <name evidence="1" type="ORF">CFRA_02400</name>
</gene>
<dbReference type="KEGG" id="cfk:CFRA_02400"/>
<dbReference type="RefSeq" id="WP_075663287.1">
    <property type="nucleotide sequence ID" value="NZ_CP009247.1"/>
</dbReference>
<evidence type="ECO:0000313" key="1">
    <source>
        <dbReference type="EMBL" id="APT88314.1"/>
    </source>
</evidence>